<feature type="compositionally biased region" description="Basic and acidic residues" evidence="1">
    <location>
        <begin position="37"/>
        <end position="53"/>
    </location>
</feature>
<proteinExistence type="predicted"/>
<evidence type="ECO:0000313" key="2">
    <source>
        <dbReference type="EMBL" id="KAK0549637.1"/>
    </source>
</evidence>
<dbReference type="AlphaFoldDB" id="A0AAN6GQH7"/>
<evidence type="ECO:0008006" key="4">
    <source>
        <dbReference type="Google" id="ProtNLM"/>
    </source>
</evidence>
<evidence type="ECO:0000256" key="1">
    <source>
        <dbReference type="SAM" id="MobiDB-lite"/>
    </source>
</evidence>
<dbReference type="Proteomes" id="UP001176517">
    <property type="component" value="Unassembled WGS sequence"/>
</dbReference>
<feature type="compositionally biased region" description="Gly residues" evidence="1">
    <location>
        <begin position="125"/>
        <end position="134"/>
    </location>
</feature>
<evidence type="ECO:0000313" key="3">
    <source>
        <dbReference type="Proteomes" id="UP001176517"/>
    </source>
</evidence>
<dbReference type="Pfam" id="PF10685">
    <property type="entry name" value="KGG"/>
    <property type="match status" value="1"/>
</dbReference>
<accession>A0AAN6GQH7</accession>
<feature type="compositionally biased region" description="Acidic residues" evidence="1">
    <location>
        <begin position="70"/>
        <end position="91"/>
    </location>
</feature>
<dbReference type="EMBL" id="JAPDMZ010000108">
    <property type="protein sequence ID" value="KAK0549637.1"/>
    <property type="molecule type" value="Genomic_DNA"/>
</dbReference>
<feature type="region of interest" description="Disordered" evidence="1">
    <location>
        <begin position="1"/>
        <end position="134"/>
    </location>
</feature>
<keyword evidence="3" id="KW-1185">Reference proteome</keyword>
<reference evidence="2" key="1">
    <citation type="journal article" date="2023" name="PhytoFront">
        <title>Draft Genome Resources of Seven Strains of Tilletia horrida, Causal Agent of Kernel Smut of Rice.</title>
        <authorList>
            <person name="Khanal S."/>
            <person name="Antony Babu S."/>
            <person name="Zhou X.G."/>
        </authorList>
    </citation>
    <scope>NUCLEOTIDE SEQUENCE</scope>
    <source>
        <strain evidence="2">TX6</strain>
    </source>
</reference>
<name>A0AAN6GQH7_9BASI</name>
<comment type="caution">
    <text evidence="2">The sequence shown here is derived from an EMBL/GenBank/DDBJ whole genome shotgun (WGS) entry which is preliminary data.</text>
</comment>
<protein>
    <recommendedName>
        <fullName evidence="4">Conidiation-specific protein 10</fullName>
    </recommendedName>
</protein>
<gene>
    <name evidence="2" type="ORF">OC846_003988</name>
</gene>
<sequence length="134" mass="13592">MSTNKNPGNFANRPREEVVAAGIAGGHNEGAGSAAKHTKEAHDKIVAEGEDPHAPAGGHGDNSATANAPADEEPDLVQEYEDEGTYEDADDGGGAGGDDDDKPKRGFAAMPKEKVREIASKGGHASHGGHGSKG</sequence>
<dbReference type="InterPro" id="IPR019626">
    <property type="entry name" value="Stress-induced_KGG_rpt"/>
</dbReference>
<organism evidence="2 3">
    <name type="scientific">Tilletia horrida</name>
    <dbReference type="NCBI Taxonomy" id="155126"/>
    <lineage>
        <taxon>Eukaryota</taxon>
        <taxon>Fungi</taxon>
        <taxon>Dikarya</taxon>
        <taxon>Basidiomycota</taxon>
        <taxon>Ustilaginomycotina</taxon>
        <taxon>Exobasidiomycetes</taxon>
        <taxon>Tilletiales</taxon>
        <taxon>Tilletiaceae</taxon>
        <taxon>Tilletia</taxon>
    </lineage>
</organism>